<reference evidence="2" key="1">
    <citation type="submission" date="2010-10" db="EMBL/GenBank/DDBJ databases">
        <authorList>
            <consortium name="US DOE Joint Genome Institute (JGI-PGF)"/>
            <person name="Lucas S."/>
            <person name="Copeland A."/>
            <person name="Lapidus A."/>
            <person name="Bruce D."/>
            <person name="Goodwin L."/>
            <person name="Pitluck S."/>
            <person name="Kyrpides N."/>
            <person name="Mavromatis K."/>
            <person name="Detter J.C."/>
            <person name="Han C."/>
            <person name="Land M."/>
            <person name="Hauser L."/>
            <person name="Markowitz V."/>
            <person name="Cheng J.-F."/>
            <person name="Hugenholtz P."/>
            <person name="Woyke T."/>
            <person name="Wu D."/>
            <person name="Pukall R."/>
            <person name="Wahrenburg C."/>
            <person name="Brambilla E."/>
            <person name="Klenk H.-P."/>
            <person name="Eisen J.A."/>
        </authorList>
    </citation>
    <scope>NUCLEOTIDE SEQUENCE [LARGE SCALE GENOMIC DNA]</scope>
    <source>
        <strain evidence="2">DSM 13965</strain>
    </source>
</reference>
<name>K6PYE4_9FIRM</name>
<sequence>PPGSGAGASAGLLAAHPAGSGGSGSGPGAGPVRPGAREGTTPPHRARPLLELTRDRAIRSWSHP</sequence>
<protein>
    <submittedName>
        <fullName evidence="2">Uncharacterized protein</fullName>
    </submittedName>
</protein>
<evidence type="ECO:0000313" key="3">
    <source>
        <dbReference type="Proteomes" id="UP000005710"/>
    </source>
</evidence>
<accession>K6PYE4</accession>
<feature type="compositionally biased region" description="Gly residues" evidence="1">
    <location>
        <begin position="19"/>
        <end position="29"/>
    </location>
</feature>
<dbReference type="eggNOG" id="COG1239">
    <property type="taxonomic scope" value="Bacteria"/>
</dbReference>
<dbReference type="Proteomes" id="UP000005710">
    <property type="component" value="Unassembled WGS sequence"/>
</dbReference>
<feature type="non-terminal residue" evidence="2">
    <location>
        <position position="1"/>
    </location>
</feature>
<feature type="compositionally biased region" description="Low complexity" evidence="1">
    <location>
        <begin position="9"/>
        <end position="18"/>
    </location>
</feature>
<dbReference type="HOGENOM" id="CLU_2855333_0_0_9"/>
<feature type="region of interest" description="Disordered" evidence="1">
    <location>
        <begin position="1"/>
        <end position="64"/>
    </location>
</feature>
<dbReference type="AlphaFoldDB" id="K6PYE4"/>
<keyword evidence="3" id="KW-1185">Reference proteome</keyword>
<comment type="caution">
    <text evidence="2">The sequence shown here is derived from an EMBL/GenBank/DDBJ whole genome shotgun (WGS) entry which is preliminary data.</text>
</comment>
<dbReference type="RefSeq" id="WP_006904704.1">
    <property type="nucleotide sequence ID" value="NZ_JH976536.1"/>
</dbReference>
<dbReference type="EMBL" id="AENY02000004">
    <property type="protein sequence ID" value="EKP93758.1"/>
    <property type="molecule type" value="Genomic_DNA"/>
</dbReference>
<reference evidence="2" key="2">
    <citation type="submission" date="2012-10" db="EMBL/GenBank/DDBJ databases">
        <title>Improved high-quality draft of Thermaerobacter subterraneus C21, DSM 13965.</title>
        <authorList>
            <consortium name="DOE Joint Genome Institute"/>
            <person name="Eisen J."/>
            <person name="Huntemann M."/>
            <person name="Wei C.-L."/>
            <person name="Han J."/>
            <person name="Detter J.C."/>
            <person name="Han C."/>
            <person name="Tapia R."/>
            <person name="Chen A."/>
            <person name="Kyrpides N."/>
            <person name="Mavromatis K."/>
            <person name="Markowitz V."/>
            <person name="Szeto E."/>
            <person name="Ivanova N."/>
            <person name="Mikhailova N."/>
            <person name="Ovchinnikova G."/>
            <person name="Pagani I."/>
            <person name="Pati A."/>
            <person name="Goodwin L."/>
            <person name="Nordberg H.P."/>
            <person name="Cantor M.N."/>
            <person name="Hua S.X."/>
            <person name="Woyke T."/>
            <person name="Eisen J."/>
            <person name="Klenk H.-P."/>
        </authorList>
    </citation>
    <scope>NUCLEOTIDE SEQUENCE [LARGE SCALE GENOMIC DNA]</scope>
    <source>
        <strain evidence="2">DSM 13965</strain>
    </source>
</reference>
<proteinExistence type="predicted"/>
<evidence type="ECO:0000256" key="1">
    <source>
        <dbReference type="SAM" id="MobiDB-lite"/>
    </source>
</evidence>
<organism evidence="2 3">
    <name type="scientific">Thermaerobacter subterraneus DSM 13965</name>
    <dbReference type="NCBI Taxonomy" id="867903"/>
    <lineage>
        <taxon>Bacteria</taxon>
        <taxon>Bacillati</taxon>
        <taxon>Bacillota</taxon>
        <taxon>Clostridia</taxon>
        <taxon>Eubacteriales</taxon>
        <taxon>Clostridiales Family XVII. Incertae Sedis</taxon>
        <taxon>Thermaerobacter</taxon>
    </lineage>
</organism>
<gene>
    <name evidence="2" type="ORF">ThesuDRAFT_00001</name>
</gene>
<evidence type="ECO:0000313" key="2">
    <source>
        <dbReference type="EMBL" id="EKP93758.1"/>
    </source>
</evidence>